<keyword evidence="4" id="KW-0067">ATP-binding</keyword>
<keyword evidence="3" id="KW-0418">Kinase</keyword>
<protein>
    <recommendedName>
        <fullName evidence="5">Aspartate/glutamate/uridylate kinase domain-containing protein</fullName>
    </recommendedName>
</protein>
<dbReference type="GO" id="GO:0005524">
    <property type="term" value="F:ATP binding"/>
    <property type="evidence" value="ECO:0007669"/>
    <property type="project" value="UniProtKB-KW"/>
</dbReference>
<dbReference type="GO" id="GO:0005829">
    <property type="term" value="C:cytosol"/>
    <property type="evidence" value="ECO:0007669"/>
    <property type="project" value="TreeGrafter"/>
</dbReference>
<dbReference type="PRINTS" id="PR00474">
    <property type="entry name" value="GLU5KINASE"/>
</dbReference>
<dbReference type="PANTHER" id="PTHR43654">
    <property type="entry name" value="GLUTAMATE 5-KINASE"/>
    <property type="match status" value="1"/>
</dbReference>
<evidence type="ECO:0000256" key="2">
    <source>
        <dbReference type="ARBA" id="ARBA00022741"/>
    </source>
</evidence>
<sequence length="347" mass="38268">MALVSSRNSWADEGFFVAPERKRMSGPYDYWWWWDARPKELLRGGEVVIKIGSGVLIQSYSRPTLKESGAMNQRVFNWIAGCAKALASMGSKVALVSSGAVYCGRIEDRELNRAIFGLEKRATKDGSLEDQITCLRQSAASIGQPILMSHWRKAFDPLVTEQILLDDQTLKIGVERVKCSFERGGVIPVINANDAVITSGVRELSVCADNDRLARLIAEGLDAILLVIITTAGGLRDRDGRIITYVDLESSLEVGKFSKSQYGTGGIESKIAEARAFARGGGIVLITDADYLGKCLMGEVDKGTWIYSLSALKAKGRKHWDTNIQNRLVACAKRRLEKAERVSVRDY</sequence>
<dbReference type="InterPro" id="IPR001048">
    <property type="entry name" value="Asp/Glu/Uridylate_kinase"/>
</dbReference>
<evidence type="ECO:0000256" key="4">
    <source>
        <dbReference type="ARBA" id="ARBA00022840"/>
    </source>
</evidence>
<evidence type="ECO:0000256" key="3">
    <source>
        <dbReference type="ARBA" id="ARBA00022777"/>
    </source>
</evidence>
<dbReference type="EMBL" id="MHCX01000020">
    <property type="protein sequence ID" value="OGY29609.1"/>
    <property type="molecule type" value="Genomic_DNA"/>
</dbReference>
<dbReference type="Gene3D" id="3.40.1160.10">
    <property type="entry name" value="Acetylglutamate kinase-like"/>
    <property type="match status" value="1"/>
</dbReference>
<name>A0A1G1WPI7_9BACT</name>
<keyword evidence="1" id="KW-0808">Transferase</keyword>
<reference evidence="6 7" key="1">
    <citation type="journal article" date="2016" name="Nat. Commun.">
        <title>Thousands of microbial genomes shed light on interconnected biogeochemical processes in an aquifer system.</title>
        <authorList>
            <person name="Anantharaman K."/>
            <person name="Brown C.T."/>
            <person name="Hug L.A."/>
            <person name="Sharon I."/>
            <person name="Castelle C.J."/>
            <person name="Probst A.J."/>
            <person name="Thomas B.C."/>
            <person name="Singh A."/>
            <person name="Wilkins M.J."/>
            <person name="Karaoz U."/>
            <person name="Brodie E.L."/>
            <person name="Williams K.H."/>
            <person name="Hubbard S.S."/>
            <person name="Banfield J.F."/>
        </authorList>
    </citation>
    <scope>NUCLEOTIDE SEQUENCE [LARGE SCALE GENOMIC DNA]</scope>
</reference>
<proteinExistence type="predicted"/>
<dbReference type="Proteomes" id="UP000177821">
    <property type="component" value="Unassembled WGS sequence"/>
</dbReference>
<evidence type="ECO:0000313" key="6">
    <source>
        <dbReference type="EMBL" id="OGY29609.1"/>
    </source>
</evidence>
<dbReference type="PANTHER" id="PTHR43654:SF3">
    <property type="entry name" value="GLUTAMATE 5-KINASE"/>
    <property type="match status" value="1"/>
</dbReference>
<organism evidence="6 7">
    <name type="scientific">Candidatus Woykebacteria bacterium RIFCSPHIGHO2_02_FULL_43_16b</name>
    <dbReference type="NCBI Taxonomy" id="1802601"/>
    <lineage>
        <taxon>Bacteria</taxon>
        <taxon>Candidatus Woykeibacteriota</taxon>
    </lineage>
</organism>
<gene>
    <name evidence="6" type="ORF">A3J50_00140</name>
</gene>
<dbReference type="AlphaFoldDB" id="A0A1G1WPI7"/>
<dbReference type="Pfam" id="PF00696">
    <property type="entry name" value="AA_kinase"/>
    <property type="match status" value="1"/>
</dbReference>
<dbReference type="InterPro" id="IPR001057">
    <property type="entry name" value="Glu/AcGlu_kinase"/>
</dbReference>
<evidence type="ECO:0000256" key="1">
    <source>
        <dbReference type="ARBA" id="ARBA00022679"/>
    </source>
</evidence>
<dbReference type="SUPFAM" id="SSF53633">
    <property type="entry name" value="Carbamate kinase-like"/>
    <property type="match status" value="1"/>
</dbReference>
<feature type="domain" description="Aspartate/glutamate/uridylate kinase" evidence="5">
    <location>
        <begin position="47"/>
        <end position="284"/>
    </location>
</feature>
<dbReference type="InterPro" id="IPR036393">
    <property type="entry name" value="AceGlu_kinase-like_sf"/>
</dbReference>
<evidence type="ECO:0000313" key="7">
    <source>
        <dbReference type="Proteomes" id="UP000177821"/>
    </source>
</evidence>
<keyword evidence="2" id="KW-0547">Nucleotide-binding</keyword>
<dbReference type="GO" id="GO:0004349">
    <property type="term" value="F:glutamate 5-kinase activity"/>
    <property type="evidence" value="ECO:0007669"/>
    <property type="project" value="TreeGrafter"/>
</dbReference>
<comment type="caution">
    <text evidence="6">The sequence shown here is derived from an EMBL/GenBank/DDBJ whole genome shotgun (WGS) entry which is preliminary data.</text>
</comment>
<evidence type="ECO:0000259" key="5">
    <source>
        <dbReference type="Pfam" id="PF00696"/>
    </source>
</evidence>
<accession>A0A1G1WPI7</accession>